<dbReference type="InterPro" id="IPR021027">
    <property type="entry name" value="Transposase_put_HTH"/>
</dbReference>
<dbReference type="RefSeq" id="WP_377571145.1">
    <property type="nucleotide sequence ID" value="NZ_JBHTNZ010000143.1"/>
</dbReference>
<dbReference type="EMBL" id="JBHTNZ010000143">
    <property type="protein sequence ID" value="MFD1464311.1"/>
    <property type="molecule type" value="Genomic_DNA"/>
</dbReference>
<dbReference type="GO" id="GO:0004519">
    <property type="term" value="F:endonuclease activity"/>
    <property type="evidence" value="ECO:0007669"/>
    <property type="project" value="UniProtKB-KW"/>
</dbReference>
<gene>
    <name evidence="3" type="ORF">ACFQ5D_24055</name>
</gene>
<dbReference type="Proteomes" id="UP001597340">
    <property type="component" value="Unassembled WGS sequence"/>
</dbReference>
<feature type="domain" description="Probable transposase IS891/IS1136/IS1341" evidence="1">
    <location>
        <begin position="182"/>
        <end position="274"/>
    </location>
</feature>
<accession>A0ABW4DKF4</accession>
<protein>
    <submittedName>
        <fullName evidence="3">RNA-guided endonuclease TnpB family protein</fullName>
    </submittedName>
</protein>
<dbReference type="NCBIfam" id="NF040570">
    <property type="entry name" value="guided_TnpB"/>
    <property type="match status" value="1"/>
</dbReference>
<organism evidence="3 4">
    <name type="scientific">Paenibacillus farraposensis</name>
    <dbReference type="NCBI Taxonomy" id="2807095"/>
    <lineage>
        <taxon>Bacteria</taxon>
        <taxon>Bacillati</taxon>
        <taxon>Bacillota</taxon>
        <taxon>Bacilli</taxon>
        <taxon>Bacillales</taxon>
        <taxon>Paenibacillaceae</taxon>
        <taxon>Paenibacillus</taxon>
    </lineage>
</organism>
<keyword evidence="4" id="KW-1185">Reference proteome</keyword>
<sequence>MLRHKAYKFRLYPTKEQSQIMRQTFGCARFVFNFFVAKQKKQDEYWHITNELYQSGMLPSNEWKSSFFDKYASIKEVKELKQNHAFLKEVDSIALQHAVENVADAYSRYYKKQNNAPRFKSKRNLVQSYTTKCVNGNIAVVENFVKLPKLGFVKFAKSREVEGRILNSTVRQNASGKFYISILCEVDIQPLSERSEAVGIDLGVKTFAVCSTGEEVANPKHLRQYEKQLVFWQRRRSRRTKGGANWQKAKLQVARIHEKIANCRNDFLHKLSTKW</sequence>
<evidence type="ECO:0000313" key="3">
    <source>
        <dbReference type="EMBL" id="MFD1464311.1"/>
    </source>
</evidence>
<dbReference type="Pfam" id="PF12323">
    <property type="entry name" value="HTH_OrfB_IS605"/>
    <property type="match status" value="1"/>
</dbReference>
<evidence type="ECO:0000259" key="2">
    <source>
        <dbReference type="Pfam" id="PF12323"/>
    </source>
</evidence>
<dbReference type="Pfam" id="PF01385">
    <property type="entry name" value="OrfB_IS605"/>
    <property type="match status" value="1"/>
</dbReference>
<comment type="caution">
    <text evidence="3">The sequence shown here is derived from an EMBL/GenBank/DDBJ whole genome shotgun (WGS) entry which is preliminary data.</text>
</comment>
<keyword evidence="3" id="KW-0540">Nuclease</keyword>
<name>A0ABW4DKF4_9BACL</name>
<evidence type="ECO:0000313" key="4">
    <source>
        <dbReference type="Proteomes" id="UP001597340"/>
    </source>
</evidence>
<dbReference type="InterPro" id="IPR001959">
    <property type="entry name" value="Transposase"/>
</dbReference>
<feature type="non-terminal residue" evidence="3">
    <location>
        <position position="275"/>
    </location>
</feature>
<evidence type="ECO:0000259" key="1">
    <source>
        <dbReference type="Pfam" id="PF01385"/>
    </source>
</evidence>
<keyword evidence="3" id="KW-0378">Hydrolase</keyword>
<reference evidence="4" key="1">
    <citation type="journal article" date="2019" name="Int. J. Syst. Evol. Microbiol.">
        <title>The Global Catalogue of Microorganisms (GCM) 10K type strain sequencing project: providing services to taxonomists for standard genome sequencing and annotation.</title>
        <authorList>
            <consortium name="The Broad Institute Genomics Platform"/>
            <consortium name="The Broad Institute Genome Sequencing Center for Infectious Disease"/>
            <person name="Wu L."/>
            <person name="Ma J."/>
        </authorList>
    </citation>
    <scope>NUCLEOTIDE SEQUENCE [LARGE SCALE GENOMIC DNA]</scope>
    <source>
        <strain evidence="4">CCM 9147</strain>
    </source>
</reference>
<feature type="domain" description="Transposase putative helix-turn-helix" evidence="2">
    <location>
        <begin position="1"/>
        <end position="42"/>
    </location>
</feature>
<proteinExistence type="predicted"/>
<keyword evidence="3" id="KW-0255">Endonuclease</keyword>